<dbReference type="EMBL" id="RDBE01000010">
    <property type="protein sequence ID" value="RLV47655.1"/>
    <property type="molecule type" value="Genomic_DNA"/>
</dbReference>
<comment type="caution">
    <text evidence="1">The sequence shown here is derived from an EMBL/GenBank/DDBJ whole genome shotgun (WGS) entry which is preliminary data.</text>
</comment>
<evidence type="ECO:0008006" key="3">
    <source>
        <dbReference type="Google" id="ProtNLM"/>
    </source>
</evidence>
<protein>
    <recommendedName>
        <fullName evidence="3">PqqD family protein</fullName>
    </recommendedName>
</protein>
<dbReference type="RefSeq" id="WP_121807161.1">
    <property type="nucleotide sequence ID" value="NZ_RDBE01000010.1"/>
</dbReference>
<reference evidence="1 2" key="1">
    <citation type="submission" date="2018-10" db="EMBL/GenBank/DDBJ databases">
        <title>Marmoricola sp. 4Q3S-7 whole genome shotgun sequence.</title>
        <authorList>
            <person name="Li F."/>
        </authorList>
    </citation>
    <scope>NUCLEOTIDE SEQUENCE [LARGE SCALE GENOMIC DNA]</scope>
    <source>
        <strain evidence="1 2">4Q3S-7</strain>
    </source>
</reference>
<dbReference type="AlphaFoldDB" id="A0A3L8NWW5"/>
<dbReference type="InterPro" id="IPR008792">
    <property type="entry name" value="PQQD"/>
</dbReference>
<dbReference type="InterPro" id="IPR041881">
    <property type="entry name" value="PqqD_sf"/>
</dbReference>
<keyword evidence="2" id="KW-1185">Reference proteome</keyword>
<dbReference type="OrthoDB" id="4793383at2"/>
<dbReference type="Pfam" id="PF05402">
    <property type="entry name" value="PqqD"/>
    <property type="match status" value="1"/>
</dbReference>
<name>A0A3L8NWW5_9ACTN</name>
<dbReference type="Gene3D" id="1.10.10.1150">
    <property type="entry name" value="Coenzyme PQQ synthesis protein D (PqqD)"/>
    <property type="match status" value="1"/>
</dbReference>
<dbReference type="Proteomes" id="UP000281708">
    <property type="component" value="Unassembled WGS sequence"/>
</dbReference>
<gene>
    <name evidence="1" type="ORF">D9V37_15960</name>
</gene>
<proteinExistence type="predicted"/>
<evidence type="ECO:0000313" key="2">
    <source>
        <dbReference type="Proteomes" id="UP000281708"/>
    </source>
</evidence>
<accession>A0A3L8NWW5</accession>
<evidence type="ECO:0000313" key="1">
    <source>
        <dbReference type="EMBL" id="RLV47655.1"/>
    </source>
</evidence>
<sequence length="101" mass="10767">MTAEQVRSVPVVDQLDRDGERLVLLPERAVRLVGLAPALLDLSRDWTDVARLVEQLEERFGVPAAGEAADLVREAVDDLAAQGLIELSGHGSTPGEGMIGP</sequence>
<organism evidence="1 2">
    <name type="scientific">Nocardioides mangrovicus</name>
    <dbReference type="NCBI Taxonomy" id="2478913"/>
    <lineage>
        <taxon>Bacteria</taxon>
        <taxon>Bacillati</taxon>
        <taxon>Actinomycetota</taxon>
        <taxon>Actinomycetes</taxon>
        <taxon>Propionibacteriales</taxon>
        <taxon>Nocardioidaceae</taxon>
        <taxon>Nocardioides</taxon>
    </lineage>
</organism>